<dbReference type="PANTHER" id="PTHR24148">
    <property type="entry name" value="ANKYRIN REPEAT DOMAIN-CONTAINING PROTEIN 39 HOMOLOG-RELATED"/>
    <property type="match status" value="1"/>
</dbReference>
<evidence type="ECO:0000313" key="2">
    <source>
        <dbReference type="EMBL" id="QDS72150.1"/>
    </source>
</evidence>
<dbReference type="OrthoDB" id="3553147at2759"/>
<sequence length="576" mass="65426">MSISYEPLSRLESEIRLLTILPTSGTDRDEHIRCTLEIVSLVFPPSYTALSYCWGDPNDKGDIVVNEQRVQAGSNLIAALQQLREDNISKVWVDALCINQDDVEERNSQLLRMGAIYRRAEVTVAWLGLASDRTNDVFQSFTKILEDKERWPQPDDFGSVPQQAEAEMFALLGREYWYRVWIIQELALSKQVIVMCGSFQTTWATIEAALQMTTFRGHESLDHLRNIARLRKNIVEDKPVHIYEALYHSCHSLASEPRDKVFALLGLAYNAAAIMPIPNYAQSVPDLCLEMTLSAMAMTRSLDVILLGRVAGVESGPSWQANWLSLRLDSCSAKRIFMYLWDKLRPRFSRWFNPLSPNGNRWSASLDHLPNFQLRSHNILRAKGCLIDEITSLSSRWVEEPADDPVQDGVSIDDASPTVRVDSKELERLEGLLGRADSSLPKIDRETRTWFRRNGIFLSEAGYLEGWEDFLGFCRYFFESVEHFNSDSWRNCALRDLDMRFMLAQGKYKGWVDSDARVGDKVALLLGCTVPVILRPRVGGGYRLVGDSVIKGLMYGEGLEGVNIAELDYIESLLMT</sequence>
<evidence type="ECO:0000259" key="1">
    <source>
        <dbReference type="Pfam" id="PF06985"/>
    </source>
</evidence>
<evidence type="ECO:0000313" key="3">
    <source>
        <dbReference type="Proteomes" id="UP000316270"/>
    </source>
</evidence>
<proteinExistence type="predicted"/>
<dbReference type="Proteomes" id="UP000316270">
    <property type="component" value="Chromosome 7"/>
</dbReference>
<keyword evidence="3" id="KW-1185">Reference proteome</keyword>
<protein>
    <recommendedName>
        <fullName evidence="1">Heterokaryon incompatibility domain-containing protein</fullName>
    </recommendedName>
</protein>
<dbReference type="PANTHER" id="PTHR24148:SF64">
    <property type="entry name" value="HETEROKARYON INCOMPATIBILITY DOMAIN-CONTAINING PROTEIN"/>
    <property type="match status" value="1"/>
</dbReference>
<dbReference type="STRING" id="50376.A0A517L952"/>
<dbReference type="InterPro" id="IPR010730">
    <property type="entry name" value="HET"/>
</dbReference>
<feature type="domain" description="Heterokaryon incompatibility" evidence="1">
    <location>
        <begin position="47"/>
        <end position="185"/>
    </location>
</feature>
<name>A0A517L952_9PEZI</name>
<organism evidence="2 3">
    <name type="scientific">Venturia effusa</name>
    <dbReference type="NCBI Taxonomy" id="50376"/>
    <lineage>
        <taxon>Eukaryota</taxon>
        <taxon>Fungi</taxon>
        <taxon>Dikarya</taxon>
        <taxon>Ascomycota</taxon>
        <taxon>Pezizomycotina</taxon>
        <taxon>Dothideomycetes</taxon>
        <taxon>Pleosporomycetidae</taxon>
        <taxon>Venturiales</taxon>
        <taxon>Venturiaceae</taxon>
        <taxon>Venturia</taxon>
    </lineage>
</organism>
<gene>
    <name evidence="2" type="ORF">FKW77_004359</name>
</gene>
<accession>A0A517L952</accession>
<dbReference type="InterPro" id="IPR052895">
    <property type="entry name" value="HetReg/Transcr_Mod"/>
</dbReference>
<reference evidence="2 3" key="1">
    <citation type="submission" date="2019-07" db="EMBL/GenBank/DDBJ databases">
        <title>Finished genome of Venturia effusa.</title>
        <authorList>
            <person name="Young C.A."/>
            <person name="Cox M.P."/>
            <person name="Ganley A.R.D."/>
            <person name="David W.J."/>
        </authorList>
    </citation>
    <scope>NUCLEOTIDE SEQUENCE [LARGE SCALE GENOMIC DNA]</scope>
    <source>
        <strain evidence="3">albino</strain>
    </source>
</reference>
<dbReference type="EMBL" id="CP042191">
    <property type="protein sequence ID" value="QDS72150.1"/>
    <property type="molecule type" value="Genomic_DNA"/>
</dbReference>
<dbReference type="AlphaFoldDB" id="A0A517L952"/>
<dbReference type="Pfam" id="PF06985">
    <property type="entry name" value="HET"/>
    <property type="match status" value="1"/>
</dbReference>